<feature type="non-terminal residue" evidence="1">
    <location>
        <position position="162"/>
    </location>
</feature>
<dbReference type="AlphaFoldDB" id="A0AAV5TSF6"/>
<feature type="non-terminal residue" evidence="1">
    <location>
        <position position="1"/>
    </location>
</feature>
<reference evidence="1" key="1">
    <citation type="submission" date="2023-10" db="EMBL/GenBank/DDBJ databases">
        <title>Genome assembly of Pristionchus species.</title>
        <authorList>
            <person name="Yoshida K."/>
            <person name="Sommer R.J."/>
        </authorList>
    </citation>
    <scope>NUCLEOTIDE SEQUENCE</scope>
    <source>
        <strain evidence="1">RS0144</strain>
    </source>
</reference>
<proteinExistence type="predicted"/>
<evidence type="ECO:0000313" key="1">
    <source>
        <dbReference type="EMBL" id="GMS97420.1"/>
    </source>
</evidence>
<name>A0AAV5TSF6_9BILA</name>
<evidence type="ECO:0000313" key="2">
    <source>
        <dbReference type="Proteomes" id="UP001432027"/>
    </source>
</evidence>
<keyword evidence="2" id="KW-1185">Reference proteome</keyword>
<protein>
    <submittedName>
        <fullName evidence="1">Uncharacterized protein</fullName>
    </submittedName>
</protein>
<organism evidence="1 2">
    <name type="scientific">Pristionchus entomophagus</name>
    <dbReference type="NCBI Taxonomy" id="358040"/>
    <lineage>
        <taxon>Eukaryota</taxon>
        <taxon>Metazoa</taxon>
        <taxon>Ecdysozoa</taxon>
        <taxon>Nematoda</taxon>
        <taxon>Chromadorea</taxon>
        <taxon>Rhabditida</taxon>
        <taxon>Rhabditina</taxon>
        <taxon>Diplogasteromorpha</taxon>
        <taxon>Diplogasteroidea</taxon>
        <taxon>Neodiplogasteridae</taxon>
        <taxon>Pristionchus</taxon>
    </lineage>
</organism>
<gene>
    <name evidence="1" type="ORF">PENTCL1PPCAC_19595</name>
</gene>
<comment type="caution">
    <text evidence="1">The sequence shown here is derived from an EMBL/GenBank/DDBJ whole genome shotgun (WGS) entry which is preliminary data.</text>
</comment>
<dbReference type="EMBL" id="BTSX01000004">
    <property type="protein sequence ID" value="GMS97420.1"/>
    <property type="molecule type" value="Genomic_DNA"/>
</dbReference>
<dbReference type="Proteomes" id="UP001432027">
    <property type="component" value="Unassembled WGS sequence"/>
</dbReference>
<sequence>LLCLIIEAGVQYPQGDLHSDTTTFPVPQKKSLVTSFNDFLYGSQQVGFGKAHISRPQRPTSSEGPVHGQLPHLLVQVLVLVALLHDPQVVAQGPVVVHSLQTPSGGHEERSTSCVSSQLYVVLKANLSRLHRMRSAQEKALIPWAKQSRRRISTRILLRLEK</sequence>
<accession>A0AAV5TSF6</accession>